<proteinExistence type="predicted"/>
<name>A0ABW5INR5_9BACT</name>
<comment type="caution">
    <text evidence="1">The sequence shown here is derived from an EMBL/GenBank/DDBJ whole genome shotgun (WGS) entry which is preliminary data.</text>
</comment>
<gene>
    <name evidence="1" type="ORF">ACFSRY_15495</name>
</gene>
<sequence length="69" mass="8171">MEYDMILSDELTVLASAVKTYMRNGWVPKGEVVEYKNNYAQEMERHPVKSAQQKNLKGRQKTWIQWPKV</sequence>
<organism evidence="1 2">
    <name type="scientific">Pontibacter locisalis</name>
    <dbReference type="NCBI Taxonomy" id="1719035"/>
    <lineage>
        <taxon>Bacteria</taxon>
        <taxon>Pseudomonadati</taxon>
        <taxon>Bacteroidota</taxon>
        <taxon>Cytophagia</taxon>
        <taxon>Cytophagales</taxon>
        <taxon>Hymenobacteraceae</taxon>
        <taxon>Pontibacter</taxon>
    </lineage>
</organism>
<keyword evidence="2" id="KW-1185">Reference proteome</keyword>
<accession>A0ABW5INR5</accession>
<evidence type="ECO:0000313" key="1">
    <source>
        <dbReference type="EMBL" id="MFD2515276.1"/>
    </source>
</evidence>
<dbReference type="Proteomes" id="UP001597544">
    <property type="component" value="Unassembled WGS sequence"/>
</dbReference>
<reference evidence="2" key="1">
    <citation type="journal article" date="2019" name="Int. J. Syst. Evol. Microbiol.">
        <title>The Global Catalogue of Microorganisms (GCM) 10K type strain sequencing project: providing services to taxonomists for standard genome sequencing and annotation.</title>
        <authorList>
            <consortium name="The Broad Institute Genomics Platform"/>
            <consortium name="The Broad Institute Genome Sequencing Center for Infectious Disease"/>
            <person name="Wu L."/>
            <person name="Ma J."/>
        </authorList>
    </citation>
    <scope>NUCLEOTIDE SEQUENCE [LARGE SCALE GENOMIC DNA]</scope>
    <source>
        <strain evidence="2">KCTC 42498</strain>
    </source>
</reference>
<evidence type="ECO:0000313" key="2">
    <source>
        <dbReference type="Proteomes" id="UP001597544"/>
    </source>
</evidence>
<dbReference type="EMBL" id="JBHULU010000021">
    <property type="protein sequence ID" value="MFD2515276.1"/>
    <property type="molecule type" value="Genomic_DNA"/>
</dbReference>
<dbReference type="RefSeq" id="WP_377509674.1">
    <property type="nucleotide sequence ID" value="NZ_JBHULU010000021.1"/>
</dbReference>
<evidence type="ECO:0008006" key="3">
    <source>
        <dbReference type="Google" id="ProtNLM"/>
    </source>
</evidence>
<protein>
    <recommendedName>
        <fullName evidence="3">DUF1737 domain-containing protein</fullName>
    </recommendedName>
</protein>